<evidence type="ECO:0000256" key="10">
    <source>
        <dbReference type="HAMAP-Rule" id="MF_00135"/>
    </source>
</evidence>
<dbReference type="Proteomes" id="UP000198640">
    <property type="component" value="Unassembled WGS sequence"/>
</dbReference>
<keyword evidence="7 10" id="KW-0822">Tryptophan biosynthesis</keyword>
<evidence type="ECO:0000256" key="4">
    <source>
        <dbReference type="ARBA" id="ARBA00012572"/>
    </source>
</evidence>
<evidence type="ECO:0000256" key="6">
    <source>
        <dbReference type="ARBA" id="ARBA00022605"/>
    </source>
</evidence>
<evidence type="ECO:0000256" key="3">
    <source>
        <dbReference type="ARBA" id="ARBA00007571"/>
    </source>
</evidence>
<dbReference type="FunFam" id="3.20.20.70:FF:000075">
    <property type="entry name" value="Tryptophan biosynthesis protein TRP1"/>
    <property type="match status" value="1"/>
</dbReference>
<evidence type="ECO:0000256" key="1">
    <source>
        <dbReference type="ARBA" id="ARBA00001164"/>
    </source>
</evidence>
<dbReference type="NCBIfam" id="NF002299">
    <property type="entry name" value="PRK01222.1-6"/>
    <property type="match status" value="1"/>
</dbReference>
<dbReference type="InterPro" id="IPR001240">
    <property type="entry name" value="PRAI_dom"/>
</dbReference>
<dbReference type="InterPro" id="IPR013785">
    <property type="entry name" value="Aldolase_TIM"/>
</dbReference>
<comment type="catalytic activity">
    <reaction evidence="1 10">
        <text>N-(5-phospho-beta-D-ribosyl)anthranilate = 1-(2-carboxyphenylamino)-1-deoxy-D-ribulose 5-phosphate</text>
        <dbReference type="Rhea" id="RHEA:21540"/>
        <dbReference type="ChEBI" id="CHEBI:18277"/>
        <dbReference type="ChEBI" id="CHEBI:58613"/>
        <dbReference type="EC" id="5.3.1.24"/>
    </reaction>
</comment>
<dbReference type="SUPFAM" id="SSF51366">
    <property type="entry name" value="Ribulose-phoshate binding barrel"/>
    <property type="match status" value="1"/>
</dbReference>
<evidence type="ECO:0000313" key="12">
    <source>
        <dbReference type="EMBL" id="SDX84846.1"/>
    </source>
</evidence>
<dbReference type="NCBIfam" id="NF002298">
    <property type="entry name" value="PRK01222.1-4"/>
    <property type="match status" value="1"/>
</dbReference>
<keyword evidence="13" id="KW-1185">Reference proteome</keyword>
<organism evidence="12 13">
    <name type="scientific">Nitrosomonas halophila</name>
    <dbReference type="NCBI Taxonomy" id="44576"/>
    <lineage>
        <taxon>Bacteria</taxon>
        <taxon>Pseudomonadati</taxon>
        <taxon>Pseudomonadota</taxon>
        <taxon>Betaproteobacteria</taxon>
        <taxon>Nitrosomonadales</taxon>
        <taxon>Nitrosomonadaceae</taxon>
        <taxon>Nitrosomonas</taxon>
    </lineage>
</organism>
<gene>
    <name evidence="10" type="primary">trpF</name>
    <name evidence="12" type="ORF">SAMN05421881_101029</name>
</gene>
<evidence type="ECO:0000256" key="5">
    <source>
        <dbReference type="ARBA" id="ARBA00022272"/>
    </source>
</evidence>
<dbReference type="GO" id="GO:0000162">
    <property type="term" value="P:L-tryptophan biosynthetic process"/>
    <property type="evidence" value="ECO:0007669"/>
    <property type="project" value="UniProtKB-UniRule"/>
</dbReference>
<dbReference type="GO" id="GO:0004640">
    <property type="term" value="F:phosphoribosylanthranilate isomerase activity"/>
    <property type="evidence" value="ECO:0007669"/>
    <property type="project" value="UniProtKB-UniRule"/>
</dbReference>
<keyword evidence="8 10" id="KW-0057">Aromatic amino acid biosynthesis</keyword>
<dbReference type="EMBL" id="FNOY01000010">
    <property type="protein sequence ID" value="SDX84846.1"/>
    <property type="molecule type" value="Genomic_DNA"/>
</dbReference>
<evidence type="ECO:0000256" key="2">
    <source>
        <dbReference type="ARBA" id="ARBA00004664"/>
    </source>
</evidence>
<dbReference type="STRING" id="44576.SAMN05421881_101029"/>
<proteinExistence type="inferred from homology"/>
<dbReference type="InterPro" id="IPR044643">
    <property type="entry name" value="TrpF_fam"/>
</dbReference>
<dbReference type="PANTHER" id="PTHR42894:SF1">
    <property type="entry name" value="N-(5'-PHOSPHORIBOSYL)ANTHRANILATE ISOMERASE"/>
    <property type="match status" value="1"/>
</dbReference>
<evidence type="ECO:0000256" key="9">
    <source>
        <dbReference type="ARBA" id="ARBA00023235"/>
    </source>
</evidence>
<evidence type="ECO:0000256" key="8">
    <source>
        <dbReference type="ARBA" id="ARBA00023141"/>
    </source>
</evidence>
<comment type="pathway">
    <text evidence="2 10">Amino-acid biosynthesis; L-tryptophan biosynthesis; L-tryptophan from chorismate: step 3/5.</text>
</comment>
<dbReference type="UniPathway" id="UPA00035">
    <property type="reaction ID" value="UER00042"/>
</dbReference>
<dbReference type="Pfam" id="PF00697">
    <property type="entry name" value="PRAI"/>
    <property type="match status" value="1"/>
</dbReference>
<comment type="similarity">
    <text evidence="3 10">Belongs to the TrpF family.</text>
</comment>
<dbReference type="EC" id="5.3.1.24" evidence="4 10"/>
<dbReference type="PANTHER" id="PTHR42894">
    <property type="entry name" value="N-(5'-PHOSPHORIBOSYL)ANTHRANILATE ISOMERASE"/>
    <property type="match status" value="1"/>
</dbReference>
<dbReference type="HAMAP" id="MF_00135">
    <property type="entry name" value="PRAI"/>
    <property type="match status" value="1"/>
</dbReference>
<dbReference type="InterPro" id="IPR011060">
    <property type="entry name" value="RibuloseP-bd_barrel"/>
</dbReference>
<evidence type="ECO:0000259" key="11">
    <source>
        <dbReference type="Pfam" id="PF00697"/>
    </source>
</evidence>
<evidence type="ECO:0000313" key="13">
    <source>
        <dbReference type="Proteomes" id="UP000198640"/>
    </source>
</evidence>
<dbReference type="Gene3D" id="3.20.20.70">
    <property type="entry name" value="Aldolase class I"/>
    <property type="match status" value="1"/>
</dbReference>
<name>A0A1H3F1F3_9PROT</name>
<dbReference type="CDD" id="cd00405">
    <property type="entry name" value="PRAI"/>
    <property type="match status" value="1"/>
</dbReference>
<evidence type="ECO:0000256" key="7">
    <source>
        <dbReference type="ARBA" id="ARBA00022822"/>
    </source>
</evidence>
<protein>
    <recommendedName>
        <fullName evidence="5 10">N-(5'-phosphoribosyl)anthranilate isomerase</fullName>
        <shortName evidence="10">PRAI</shortName>
        <ecNumber evidence="4 10">5.3.1.24</ecNumber>
    </recommendedName>
</protein>
<keyword evidence="9 10" id="KW-0413">Isomerase</keyword>
<reference evidence="12 13" key="1">
    <citation type="submission" date="2016-10" db="EMBL/GenBank/DDBJ databases">
        <authorList>
            <person name="de Groot N.N."/>
        </authorList>
    </citation>
    <scope>NUCLEOTIDE SEQUENCE [LARGE SCALE GENOMIC DNA]</scope>
    <source>
        <strain evidence="12 13">Nm1</strain>
    </source>
</reference>
<feature type="domain" description="N-(5'phosphoribosyl) anthranilate isomerase (PRAI)" evidence="11">
    <location>
        <begin position="5"/>
        <end position="200"/>
    </location>
</feature>
<dbReference type="OrthoDB" id="9796196at2"/>
<accession>A0A1H3F1F3</accession>
<keyword evidence="6 10" id="KW-0028">Amino-acid biosynthesis</keyword>
<dbReference type="RefSeq" id="WP_090412334.1">
    <property type="nucleotide sequence ID" value="NZ_FNOY01000010.1"/>
</dbReference>
<dbReference type="AlphaFoldDB" id="A0A1H3F1F3"/>
<sequence>MRVRVKICGITRPEDAIAAVQCGADAIGFILWSQSERYIAPAAVRRIVKLLPPFVHAVGVYVNPDKSWVEESCSAAGLSLLQFHGDESPEFCAQFCLPYIKAVRVRAELDLVQYARQHEHAQGLLLDTYTAGKPGGTGQVFDWKLIPATMSLPWILSGGLHPGNIADAIKQTRPLAIDVSSGVESAKGIKDVTKISAFMQGVKSCEDLQSS</sequence>